<dbReference type="PANTHER" id="PTHR28629">
    <property type="entry name" value="TRIOKINASE/FMN CYCLASE"/>
    <property type="match status" value="1"/>
</dbReference>
<dbReference type="Pfam" id="PF02734">
    <property type="entry name" value="Dak2"/>
    <property type="match status" value="1"/>
</dbReference>
<evidence type="ECO:0000256" key="4">
    <source>
        <dbReference type="ARBA" id="ARBA00022679"/>
    </source>
</evidence>
<dbReference type="EMBL" id="JABZRD010000014">
    <property type="protein sequence ID" value="MBF1282995.1"/>
    <property type="molecule type" value="Genomic_DNA"/>
</dbReference>
<dbReference type="PROSITE" id="PS51480">
    <property type="entry name" value="DHAL"/>
    <property type="match status" value="1"/>
</dbReference>
<comment type="subunit">
    <text evidence="7">Homodimer. The dihydroxyacetone kinase complex is composed of a homodimer of DhaM, a homodimer of DhaK and the subunit DhaL.</text>
</comment>
<accession>A0A930DMC5</accession>
<evidence type="ECO:0000256" key="5">
    <source>
        <dbReference type="ARBA" id="ARBA00022777"/>
    </source>
</evidence>
<dbReference type="InterPro" id="IPR050861">
    <property type="entry name" value="Dihydroxyacetone_Kinase"/>
</dbReference>
<dbReference type="GO" id="GO:0004371">
    <property type="term" value="F:glycerone kinase activity"/>
    <property type="evidence" value="ECO:0007669"/>
    <property type="project" value="InterPro"/>
</dbReference>
<evidence type="ECO:0000259" key="9">
    <source>
        <dbReference type="PROSITE" id="PS51480"/>
    </source>
</evidence>
<evidence type="ECO:0000256" key="1">
    <source>
        <dbReference type="ARBA" id="ARBA00001113"/>
    </source>
</evidence>
<evidence type="ECO:0000256" key="6">
    <source>
        <dbReference type="ARBA" id="ARBA00022798"/>
    </source>
</evidence>
<dbReference type="AlphaFoldDB" id="A0A930DMC5"/>
<evidence type="ECO:0000313" key="10">
    <source>
        <dbReference type="EMBL" id="MBF1282995.1"/>
    </source>
</evidence>
<dbReference type="InterPro" id="IPR012737">
    <property type="entry name" value="DhaK_L_YcgS"/>
</dbReference>
<proteinExistence type="predicted"/>
<dbReference type="SMART" id="SM01120">
    <property type="entry name" value="Dak2"/>
    <property type="match status" value="1"/>
</dbReference>
<evidence type="ECO:0000256" key="7">
    <source>
        <dbReference type="ARBA" id="ARBA00046577"/>
    </source>
</evidence>
<evidence type="ECO:0000256" key="8">
    <source>
        <dbReference type="ARBA" id="ARBA00055771"/>
    </source>
</evidence>
<dbReference type="Gene3D" id="1.25.40.340">
    <property type="match status" value="1"/>
</dbReference>
<dbReference type="Proteomes" id="UP000709351">
    <property type="component" value="Unassembled WGS sequence"/>
</dbReference>
<sequence>MKELNKEQLKEMMKSVAKRIVEVEPYLTEIDLKIGDGDHGTGMKRGFLAVERMLETFCPRSCEEVFQAVGTCLLDTMGGASGVLFGTVFISGIVKREERDTFSLEDFAEVFFTSLASLKKRGKAKVGDKTMVDALEPAVLALKEGSEDGLDLTEGLQKAAEAAKKGMEYTKTIKARFGRAKYFGEKAIGLQDAGATSVYIIFQAMADFVKGEEQ</sequence>
<reference evidence="10" key="1">
    <citation type="submission" date="2020-04" db="EMBL/GenBank/DDBJ databases">
        <title>Deep metagenomics examines the oral microbiome during advanced dental caries in children, revealing novel taxa and co-occurrences with host molecules.</title>
        <authorList>
            <person name="Baker J.L."/>
            <person name="Morton J.T."/>
            <person name="Dinis M."/>
            <person name="Alvarez R."/>
            <person name="Tran N.C."/>
            <person name="Knight R."/>
            <person name="Edlund A."/>
        </authorList>
    </citation>
    <scope>NUCLEOTIDE SEQUENCE</scope>
    <source>
        <strain evidence="10">JCVI_24_bin.2</strain>
    </source>
</reference>
<keyword evidence="4" id="KW-0808">Transferase</keyword>
<comment type="caution">
    <text evidence="10">The sequence shown here is derived from an EMBL/GenBank/DDBJ whole genome shotgun (WGS) entry which is preliminary data.</text>
</comment>
<evidence type="ECO:0000256" key="2">
    <source>
        <dbReference type="ARBA" id="ARBA00004745"/>
    </source>
</evidence>
<evidence type="ECO:0000313" key="11">
    <source>
        <dbReference type="Proteomes" id="UP000709351"/>
    </source>
</evidence>
<dbReference type="InterPro" id="IPR036117">
    <property type="entry name" value="DhaL_dom_sf"/>
</dbReference>
<dbReference type="SUPFAM" id="SSF101473">
    <property type="entry name" value="DhaL-like"/>
    <property type="match status" value="1"/>
</dbReference>
<dbReference type="GO" id="GO:0047324">
    <property type="term" value="F:phosphoenolpyruvate-glycerone phosphotransferase activity"/>
    <property type="evidence" value="ECO:0007669"/>
    <property type="project" value="UniProtKB-EC"/>
</dbReference>
<dbReference type="GO" id="GO:0019563">
    <property type="term" value="P:glycerol catabolic process"/>
    <property type="evidence" value="ECO:0007669"/>
    <property type="project" value="TreeGrafter"/>
</dbReference>
<dbReference type="NCBIfam" id="TIGR02365">
    <property type="entry name" value="dha_L_ycgS"/>
    <property type="match status" value="1"/>
</dbReference>
<feature type="domain" description="DhaL" evidence="9">
    <location>
        <begin position="7"/>
        <end position="207"/>
    </location>
</feature>
<dbReference type="GO" id="GO:0005829">
    <property type="term" value="C:cytosol"/>
    <property type="evidence" value="ECO:0007669"/>
    <property type="project" value="TreeGrafter"/>
</dbReference>
<comment type="catalytic activity">
    <reaction evidence="1">
        <text>dihydroxyacetone + phosphoenolpyruvate = dihydroxyacetone phosphate + pyruvate</text>
        <dbReference type="Rhea" id="RHEA:18381"/>
        <dbReference type="ChEBI" id="CHEBI:15361"/>
        <dbReference type="ChEBI" id="CHEBI:16016"/>
        <dbReference type="ChEBI" id="CHEBI:57642"/>
        <dbReference type="ChEBI" id="CHEBI:58702"/>
        <dbReference type="EC" id="2.7.1.121"/>
    </reaction>
</comment>
<name>A0A930DMC5_9FIRM</name>
<keyword evidence="5 10" id="KW-0418">Kinase</keyword>
<protein>
    <recommendedName>
        <fullName evidence="3">phosphoenolpyruvate--glycerone phosphotransferase</fullName>
        <ecNumber evidence="3">2.7.1.121</ecNumber>
    </recommendedName>
</protein>
<dbReference type="InterPro" id="IPR004007">
    <property type="entry name" value="DhaL_dom"/>
</dbReference>
<dbReference type="FunFam" id="1.25.40.340:FF:000002">
    <property type="entry name" value="Dihydroxyacetone kinase, L subunit"/>
    <property type="match status" value="1"/>
</dbReference>
<comment type="pathway">
    <text evidence="2">Polyol metabolism; glycerol degradation.</text>
</comment>
<evidence type="ECO:0000256" key="3">
    <source>
        <dbReference type="ARBA" id="ARBA00012095"/>
    </source>
</evidence>
<dbReference type="PANTHER" id="PTHR28629:SF4">
    <property type="entry name" value="TRIOKINASE_FMN CYCLASE"/>
    <property type="match status" value="1"/>
</dbReference>
<comment type="function">
    <text evidence="8">ADP-binding subunit of the dihydroxyacetone kinase, which is responsible for the phosphoenolpyruvate (PEP)-dependent phosphorylation of dihydroxyacetone. DhaL-ADP is converted to DhaL-ATP via a phosphoryl group transfer from DhaM and transmits it to dihydroxyacetone binds to DhaK.</text>
</comment>
<gene>
    <name evidence="10" type="primary">dhaL</name>
    <name evidence="10" type="ORF">HXM93_00465</name>
</gene>
<dbReference type="EC" id="2.7.1.121" evidence="3"/>
<keyword evidence="6" id="KW-0319">Glycerol metabolism</keyword>
<organism evidence="10 11">
    <name type="scientific">Oribacterium parvum</name>
    <dbReference type="NCBI Taxonomy" id="1501329"/>
    <lineage>
        <taxon>Bacteria</taxon>
        <taxon>Bacillati</taxon>
        <taxon>Bacillota</taxon>
        <taxon>Clostridia</taxon>
        <taxon>Lachnospirales</taxon>
        <taxon>Lachnospiraceae</taxon>
        <taxon>Oribacterium</taxon>
    </lineage>
</organism>